<dbReference type="AlphaFoldDB" id="A0A951Q208"/>
<reference evidence="3" key="1">
    <citation type="submission" date="2021-05" db="EMBL/GenBank/DDBJ databases">
        <authorList>
            <person name="Pietrasiak N."/>
            <person name="Ward R."/>
            <person name="Stajich J.E."/>
            <person name="Kurbessoian T."/>
        </authorList>
    </citation>
    <scope>NUCLEOTIDE SEQUENCE</scope>
    <source>
        <strain evidence="3">JT2-VF2</strain>
    </source>
</reference>
<comment type="caution">
    <text evidence="3">The sequence shown here is derived from an EMBL/GenBank/DDBJ whole genome shotgun (WGS) entry which is preliminary data.</text>
</comment>
<name>A0A951Q208_9NOST</name>
<dbReference type="EMBL" id="JAHHHN010000009">
    <property type="protein sequence ID" value="MBW4562860.1"/>
    <property type="molecule type" value="Genomic_DNA"/>
</dbReference>
<dbReference type="SUPFAM" id="SSF53448">
    <property type="entry name" value="Nucleotide-diphospho-sugar transferases"/>
    <property type="match status" value="1"/>
</dbReference>
<evidence type="ECO:0000256" key="1">
    <source>
        <dbReference type="SAM" id="Phobius"/>
    </source>
</evidence>
<feature type="domain" description="Glycosyltransferase 2-like" evidence="2">
    <location>
        <begin position="41"/>
        <end position="127"/>
    </location>
</feature>
<dbReference type="Proteomes" id="UP000715781">
    <property type="component" value="Unassembled WGS sequence"/>
</dbReference>
<keyword evidence="1" id="KW-1133">Transmembrane helix</keyword>
<organism evidence="3 4">
    <name type="scientific">Mojavia pulchra JT2-VF2</name>
    <dbReference type="NCBI Taxonomy" id="287848"/>
    <lineage>
        <taxon>Bacteria</taxon>
        <taxon>Bacillati</taxon>
        <taxon>Cyanobacteriota</taxon>
        <taxon>Cyanophyceae</taxon>
        <taxon>Nostocales</taxon>
        <taxon>Nostocaceae</taxon>
    </lineage>
</organism>
<accession>A0A951Q208</accession>
<gene>
    <name evidence="3" type="ORF">KME32_17265</name>
</gene>
<keyword evidence="1" id="KW-0812">Transmembrane</keyword>
<proteinExistence type="predicted"/>
<protein>
    <submittedName>
        <fullName evidence="3">Glycosyltransferase family 2 protein</fullName>
    </submittedName>
</protein>
<sequence>MCVTAIITVMTGGEKPFFSQTLDSVLSEPEISQILICVSLTNDWIESLPLINDSRITLVRIPLAHPGAVRNSALKYVQNPWIAYCDGDDVWIPGKTQKQLNEAIEKGCDFIGCDHYLMNEEGSVRAFALARYIPMPSSWLVKTEIMKKYPFNESLAIASDGDWWTQNKSNFSKIRLPQPLIKYRVRQNSVSSSTPSKRRKALIISISQIPILQQLIFLSTWILWLFYRSNVYAYKN</sequence>
<evidence type="ECO:0000313" key="4">
    <source>
        <dbReference type="Proteomes" id="UP000715781"/>
    </source>
</evidence>
<dbReference type="CDD" id="cd00761">
    <property type="entry name" value="Glyco_tranf_GTA_type"/>
    <property type="match status" value="1"/>
</dbReference>
<dbReference type="Pfam" id="PF00535">
    <property type="entry name" value="Glycos_transf_2"/>
    <property type="match status" value="1"/>
</dbReference>
<reference evidence="3" key="2">
    <citation type="journal article" date="2022" name="Microbiol. Resour. Announc.">
        <title>Metagenome Sequencing to Explore Phylogenomics of Terrestrial Cyanobacteria.</title>
        <authorList>
            <person name="Ward R.D."/>
            <person name="Stajich J.E."/>
            <person name="Johansen J.R."/>
            <person name="Huntemann M."/>
            <person name="Clum A."/>
            <person name="Foster B."/>
            <person name="Foster B."/>
            <person name="Roux S."/>
            <person name="Palaniappan K."/>
            <person name="Varghese N."/>
            <person name="Mukherjee S."/>
            <person name="Reddy T.B.K."/>
            <person name="Daum C."/>
            <person name="Copeland A."/>
            <person name="Chen I.A."/>
            <person name="Ivanova N.N."/>
            <person name="Kyrpides N.C."/>
            <person name="Shapiro N."/>
            <person name="Eloe-Fadrosh E.A."/>
            <person name="Pietrasiak N."/>
        </authorList>
    </citation>
    <scope>NUCLEOTIDE SEQUENCE</scope>
    <source>
        <strain evidence="3">JT2-VF2</strain>
    </source>
</reference>
<dbReference type="InterPro" id="IPR001173">
    <property type="entry name" value="Glyco_trans_2-like"/>
</dbReference>
<dbReference type="Gene3D" id="3.90.550.10">
    <property type="entry name" value="Spore Coat Polysaccharide Biosynthesis Protein SpsA, Chain A"/>
    <property type="match status" value="1"/>
</dbReference>
<evidence type="ECO:0000313" key="3">
    <source>
        <dbReference type="EMBL" id="MBW4562860.1"/>
    </source>
</evidence>
<keyword evidence="1" id="KW-0472">Membrane</keyword>
<dbReference type="InterPro" id="IPR029044">
    <property type="entry name" value="Nucleotide-diphossugar_trans"/>
</dbReference>
<evidence type="ECO:0000259" key="2">
    <source>
        <dbReference type="Pfam" id="PF00535"/>
    </source>
</evidence>
<feature type="transmembrane region" description="Helical" evidence="1">
    <location>
        <begin position="201"/>
        <end position="227"/>
    </location>
</feature>